<proteinExistence type="predicted"/>
<dbReference type="SUPFAM" id="SSF56634">
    <property type="entry name" value="Heme-dependent catalase-like"/>
    <property type="match status" value="1"/>
</dbReference>
<evidence type="ECO:0008006" key="3">
    <source>
        <dbReference type="Google" id="ProtNLM"/>
    </source>
</evidence>
<dbReference type="PANTHER" id="PTHR36195">
    <property type="entry name" value="DOMAIN PROTEIN, PUTATIVE (AFU_ORTHOLOGUE AFUA_5G01990)-RELATED-RELATED"/>
    <property type="match status" value="1"/>
</dbReference>
<protein>
    <recommendedName>
        <fullName evidence="3">Catalase</fullName>
    </recommendedName>
</protein>
<organism evidence="1 2">
    <name type="scientific">Pseudomonas weihenstephanensis</name>
    <dbReference type="NCBI Taxonomy" id="1608994"/>
    <lineage>
        <taxon>Bacteria</taxon>
        <taxon>Pseudomonadati</taxon>
        <taxon>Pseudomonadota</taxon>
        <taxon>Gammaproteobacteria</taxon>
        <taxon>Pseudomonadales</taxon>
        <taxon>Pseudomonadaceae</taxon>
        <taxon>Pseudomonas</taxon>
    </lineage>
</organism>
<evidence type="ECO:0000313" key="1">
    <source>
        <dbReference type="EMBL" id="MBM1197478.1"/>
    </source>
</evidence>
<sequence length="341" mass="38560">MIMANLRSTSSVINASTHVQDPIAELEELFIEKTQMRRIRAGQCPVRRPVFLRLNGVAHGRFEVVEDLPDELKVGLFAQAKTYPAWVRYSCDIPDGAPERGETVGLGIKLFGVEGEKCLEPDESSPTVDFLLQNHPVFFVNDAQDMALAFRDFASWIEAHEDTRAILAAMRKDVKSVLESELWSVIPFYFGLQKFCKYKIEPEVISLGPEPDFDAPGYLKADLHQRLMTAEVRLRFMVQLQEDDDCMPLDTATHEWDEVTSAPVHVATLILPIQDIDSRNQSVYGETLAFNPWRTLKEHQPVGSLAQARKVIYQASATVRRHYNGNVLGEPQVERPAQLKP</sequence>
<evidence type="ECO:0000313" key="2">
    <source>
        <dbReference type="Proteomes" id="UP000809529"/>
    </source>
</evidence>
<dbReference type="Gene3D" id="2.40.180.10">
    <property type="entry name" value="Catalase core domain"/>
    <property type="match status" value="1"/>
</dbReference>
<gene>
    <name evidence="1" type="ORF">GYN02_20140</name>
</gene>
<dbReference type="RefSeq" id="WP_203303720.1">
    <property type="nucleotide sequence ID" value="NZ_JAAEBW010000015.1"/>
</dbReference>
<name>A0ABS1ZM18_9PSED</name>
<dbReference type="PANTHER" id="PTHR36195:SF4">
    <property type="entry name" value="DOMAIN PROTEIN, PUTATIVE (AFU_ORTHOLOGUE AFUA_5G01990)-RELATED"/>
    <property type="match status" value="1"/>
</dbReference>
<keyword evidence="2" id="KW-1185">Reference proteome</keyword>
<dbReference type="Proteomes" id="UP000809529">
    <property type="component" value="Unassembled WGS sequence"/>
</dbReference>
<accession>A0ABS1ZM18</accession>
<reference evidence="1 2" key="1">
    <citation type="submission" date="2020-01" db="EMBL/GenBank/DDBJ databases">
        <title>Comparative genomics of meat spoilage bacteria.</title>
        <authorList>
            <person name="Hilgarth M."/>
            <person name="Vogel R.F."/>
        </authorList>
    </citation>
    <scope>NUCLEOTIDE SEQUENCE [LARGE SCALE GENOMIC DNA]</scope>
    <source>
        <strain evidence="1 2">TMW2.2077</strain>
    </source>
</reference>
<comment type="caution">
    <text evidence="1">The sequence shown here is derived from an EMBL/GenBank/DDBJ whole genome shotgun (WGS) entry which is preliminary data.</text>
</comment>
<dbReference type="EMBL" id="JAAEBW010000015">
    <property type="protein sequence ID" value="MBM1197478.1"/>
    <property type="molecule type" value="Genomic_DNA"/>
</dbReference>
<dbReference type="InterPro" id="IPR020835">
    <property type="entry name" value="Catalase_sf"/>
</dbReference>